<dbReference type="RefSeq" id="WP_396685018.1">
    <property type="nucleotide sequence ID" value="NZ_JBIRPU010000031.1"/>
</dbReference>
<organism evidence="5 6">
    <name type="scientific">Micromonospora rubida</name>
    <dbReference type="NCBI Taxonomy" id="2697657"/>
    <lineage>
        <taxon>Bacteria</taxon>
        <taxon>Bacillati</taxon>
        <taxon>Actinomycetota</taxon>
        <taxon>Actinomycetes</taxon>
        <taxon>Micromonosporales</taxon>
        <taxon>Micromonosporaceae</taxon>
        <taxon>Micromonospora</taxon>
    </lineage>
</organism>
<protein>
    <submittedName>
        <fullName evidence="5">Cytochrome P450</fullName>
    </submittedName>
</protein>
<dbReference type="Pfam" id="PF00067">
    <property type="entry name" value="p450"/>
    <property type="match status" value="1"/>
</dbReference>
<dbReference type="SUPFAM" id="SSF48264">
    <property type="entry name" value="Cytochrome P450"/>
    <property type="match status" value="1"/>
</dbReference>
<dbReference type="InterPro" id="IPR050121">
    <property type="entry name" value="Cytochrome_P450_monoxygenase"/>
</dbReference>
<evidence type="ECO:0000256" key="3">
    <source>
        <dbReference type="RuleBase" id="RU000461"/>
    </source>
</evidence>
<dbReference type="InterPro" id="IPR036396">
    <property type="entry name" value="Cyt_P450_sf"/>
</dbReference>
<keyword evidence="6" id="KW-1185">Reference proteome</keyword>
<keyword evidence="3" id="KW-0408">Iron</keyword>
<feature type="compositionally biased region" description="Pro residues" evidence="4">
    <location>
        <begin position="28"/>
        <end position="40"/>
    </location>
</feature>
<dbReference type="InterPro" id="IPR001128">
    <property type="entry name" value="Cyt_P450"/>
</dbReference>
<dbReference type="InterPro" id="IPR017972">
    <property type="entry name" value="Cyt_P450_CS"/>
</dbReference>
<dbReference type="InterPro" id="IPR002401">
    <property type="entry name" value="Cyt_P450_E_grp-I"/>
</dbReference>
<name>A0ABW7SV28_9ACTN</name>
<accession>A0ABW7SV28</accession>
<gene>
    <name evidence="5" type="ORF">ACH4OY_28900</name>
</gene>
<evidence type="ECO:0000313" key="6">
    <source>
        <dbReference type="Proteomes" id="UP001611075"/>
    </source>
</evidence>
<evidence type="ECO:0000256" key="4">
    <source>
        <dbReference type="SAM" id="MobiDB-lite"/>
    </source>
</evidence>
<proteinExistence type="inferred from homology"/>
<dbReference type="EMBL" id="JBIRPU010000031">
    <property type="protein sequence ID" value="MFI0796674.1"/>
    <property type="molecule type" value="Genomic_DNA"/>
</dbReference>
<dbReference type="CDD" id="cd11053">
    <property type="entry name" value="CYP110-like"/>
    <property type="match status" value="1"/>
</dbReference>
<evidence type="ECO:0000256" key="1">
    <source>
        <dbReference type="ARBA" id="ARBA00001971"/>
    </source>
</evidence>
<dbReference type="Gene3D" id="1.10.630.10">
    <property type="entry name" value="Cytochrome P450"/>
    <property type="match status" value="1"/>
</dbReference>
<keyword evidence="3" id="KW-0349">Heme</keyword>
<feature type="compositionally biased region" description="Basic and acidic residues" evidence="4">
    <location>
        <begin position="12"/>
        <end position="26"/>
    </location>
</feature>
<sequence length="460" mass="51526">MSDFTVTHPRTPARERLRSWRPEIRHPTPGPGEALPPGPRTPAALQSLRVWGGRNTYFPAMRERFGDLFTLRVAPIGRIVVACGPEDVRTVALGGPDGFPVGENNAMFEPLLGRRTVLALDGAAHRSERRRMTPAFHGERVAALVSTMEELTREEVASWPVGPAFPLVERMRELTLRVIVRLVIGVEDPDRAARLAAALRRVVDIRTRDLLMWVWPGLARIGPWRRTVEGLDHADDLLYAEIDRCRRDPGRQGRPDVLSMLLDGSPDDELVRVELVTLLTGGYETTAVASAWMFERLLRHPEALARVRAGLDDPRDQYRTAVVKETLRLRPVSYNLGRRTTGPVELGGYRLPAGTFVWPSLSAIHTDRRAWGADATEFRPERWLEPDPPVRAYLPFGGGAHRCLGATFAQTEMEVILRTVLRHVELCPDRAADEPAAMRNIILVPRRGARVRVARTLAPH</sequence>
<keyword evidence="3" id="KW-0503">Monooxygenase</keyword>
<comment type="cofactor">
    <cofactor evidence="1">
        <name>heme</name>
        <dbReference type="ChEBI" id="CHEBI:30413"/>
    </cofactor>
</comment>
<comment type="caution">
    <text evidence="5">The sequence shown here is derived from an EMBL/GenBank/DDBJ whole genome shotgun (WGS) entry which is preliminary data.</text>
</comment>
<evidence type="ECO:0000256" key="2">
    <source>
        <dbReference type="ARBA" id="ARBA00010617"/>
    </source>
</evidence>
<dbReference type="PANTHER" id="PTHR24305:SF166">
    <property type="entry name" value="CYTOCHROME P450 12A4, MITOCHONDRIAL-RELATED"/>
    <property type="match status" value="1"/>
</dbReference>
<reference evidence="5 6" key="1">
    <citation type="submission" date="2024-10" db="EMBL/GenBank/DDBJ databases">
        <title>The Natural Products Discovery Center: Release of the First 8490 Sequenced Strains for Exploring Actinobacteria Biosynthetic Diversity.</title>
        <authorList>
            <person name="Kalkreuter E."/>
            <person name="Kautsar S.A."/>
            <person name="Yang D."/>
            <person name="Bader C.D."/>
            <person name="Teijaro C.N."/>
            <person name="Fluegel L."/>
            <person name="Davis C.M."/>
            <person name="Simpson J.R."/>
            <person name="Lauterbach L."/>
            <person name="Steele A.D."/>
            <person name="Gui C."/>
            <person name="Meng S."/>
            <person name="Li G."/>
            <person name="Viehrig K."/>
            <person name="Ye F."/>
            <person name="Su P."/>
            <person name="Kiefer A.F."/>
            <person name="Nichols A."/>
            <person name="Cepeda A.J."/>
            <person name="Yan W."/>
            <person name="Fan B."/>
            <person name="Jiang Y."/>
            <person name="Adhikari A."/>
            <person name="Zheng C.-J."/>
            <person name="Schuster L."/>
            <person name="Cowan T.M."/>
            <person name="Smanski M.J."/>
            <person name="Chevrette M.G."/>
            <person name="De Carvalho L.P.S."/>
            <person name="Shen B."/>
        </authorList>
    </citation>
    <scope>NUCLEOTIDE SEQUENCE [LARGE SCALE GENOMIC DNA]</scope>
    <source>
        <strain evidence="5 6">NPDC021253</strain>
    </source>
</reference>
<keyword evidence="3" id="KW-0479">Metal-binding</keyword>
<dbReference type="PANTHER" id="PTHR24305">
    <property type="entry name" value="CYTOCHROME P450"/>
    <property type="match status" value="1"/>
</dbReference>
<dbReference type="PRINTS" id="PR00463">
    <property type="entry name" value="EP450I"/>
</dbReference>
<dbReference type="PRINTS" id="PR00385">
    <property type="entry name" value="P450"/>
</dbReference>
<dbReference type="PROSITE" id="PS00086">
    <property type="entry name" value="CYTOCHROME_P450"/>
    <property type="match status" value="1"/>
</dbReference>
<evidence type="ECO:0000313" key="5">
    <source>
        <dbReference type="EMBL" id="MFI0796674.1"/>
    </source>
</evidence>
<dbReference type="Proteomes" id="UP001611075">
    <property type="component" value="Unassembled WGS sequence"/>
</dbReference>
<feature type="region of interest" description="Disordered" evidence="4">
    <location>
        <begin position="1"/>
        <end position="42"/>
    </location>
</feature>
<comment type="similarity">
    <text evidence="2 3">Belongs to the cytochrome P450 family.</text>
</comment>
<keyword evidence="3" id="KW-0560">Oxidoreductase</keyword>